<evidence type="ECO:0000313" key="3">
    <source>
        <dbReference type="EMBL" id="OHU60669.1"/>
    </source>
</evidence>
<sequence length="384" mass="38371">MPWSPNPTVPPRQSGGRWSPNPVAPAPQAGGRWHAVIGLDASLAIMCVGEVELTAMQALGVVQSIHLSRDLALQAVCKLVVDRPILLTRNLELQATFQQDLALAVSMERALFLAKVVGCDLAQAVSMTGTLDLARVAPIDLTRNVTVPRSISFDKLLPIGLTRTITMSSTLVVERVAKIDAALSVTMARACTLGYPPGGLPVLANYTTAGAFTHNIVRNCDYMDAVGCGAGGGGGGGDGGLGTTGQGGRKGSWNARTVARNIDIPGSALTLTGVVGAAGTAGAKEKDGGTGGDTTFLINGVTTTCAGGAGGKGAYAGNGLNQPGEAAGNTTVSGQTYTGGAQAGTNTNGNAPGGGGGPGSGGVFGIANPGRVGGVGRAHIRSYQ</sequence>
<proteinExistence type="predicted"/>
<feature type="domain" description="Glycine-rich" evidence="2">
    <location>
        <begin position="207"/>
        <end position="382"/>
    </location>
</feature>
<dbReference type="AlphaFoldDB" id="A0A1S1LV75"/>
<evidence type="ECO:0000313" key="4">
    <source>
        <dbReference type="Proteomes" id="UP000180043"/>
    </source>
</evidence>
<feature type="region of interest" description="Disordered" evidence="1">
    <location>
        <begin position="326"/>
        <end position="365"/>
    </location>
</feature>
<dbReference type="RefSeq" id="WP_070918896.1">
    <property type="nucleotide sequence ID" value="NZ_MLCK01000005.1"/>
</dbReference>
<evidence type="ECO:0000259" key="2">
    <source>
        <dbReference type="Pfam" id="PF21722"/>
    </source>
</evidence>
<feature type="compositionally biased region" description="Pro residues" evidence="1">
    <location>
        <begin position="1"/>
        <end position="10"/>
    </location>
</feature>
<dbReference type="Pfam" id="PF21722">
    <property type="entry name" value="Gly_rich_2"/>
    <property type="match status" value="1"/>
</dbReference>
<reference evidence="3 4" key="1">
    <citation type="submission" date="2016-10" db="EMBL/GenBank/DDBJ databases">
        <title>Evaluation of Human, Veterinary and Environmental Mycobacterium chelonae Isolates by Core Genome Phylogenomic Analysis, Targeted Gene Comparison, and Anti-microbial Susceptibility Patterns: A Tale of Mistaken Identities.</title>
        <authorList>
            <person name="Fogelson S.B."/>
            <person name="Camus A.C."/>
            <person name="Lorenz W."/>
            <person name="Vasireddy R."/>
            <person name="Vasireddy S."/>
            <person name="Smith T."/>
            <person name="Brown-Elliott B.A."/>
            <person name="Wallace R.J.Jr."/>
            <person name="Hasan N.A."/>
            <person name="Reischl U."/>
            <person name="Sanchez S."/>
        </authorList>
    </citation>
    <scope>NUCLEOTIDE SEQUENCE [LARGE SCALE GENOMIC DNA]</scope>
    <source>
        <strain evidence="3 4">15515</strain>
    </source>
</reference>
<dbReference type="EMBL" id="MLIQ01000008">
    <property type="protein sequence ID" value="OHU60669.1"/>
    <property type="molecule type" value="Genomic_DNA"/>
</dbReference>
<feature type="compositionally biased region" description="Low complexity" evidence="1">
    <location>
        <begin position="333"/>
        <end position="350"/>
    </location>
</feature>
<name>A0A1S1LV75_MYCCH</name>
<dbReference type="Proteomes" id="UP000180043">
    <property type="component" value="Unassembled WGS sequence"/>
</dbReference>
<protein>
    <recommendedName>
        <fullName evidence="2">Glycine-rich domain-containing protein</fullName>
    </recommendedName>
</protein>
<dbReference type="InterPro" id="IPR049304">
    <property type="entry name" value="Gly_rich_dom"/>
</dbReference>
<organism evidence="3 4">
    <name type="scientific">Mycobacteroides chelonae</name>
    <name type="common">Mycobacterium chelonae</name>
    <dbReference type="NCBI Taxonomy" id="1774"/>
    <lineage>
        <taxon>Bacteria</taxon>
        <taxon>Bacillati</taxon>
        <taxon>Actinomycetota</taxon>
        <taxon>Actinomycetes</taxon>
        <taxon>Mycobacteriales</taxon>
        <taxon>Mycobacteriaceae</taxon>
        <taxon>Mycobacteroides</taxon>
    </lineage>
</organism>
<evidence type="ECO:0000256" key="1">
    <source>
        <dbReference type="SAM" id="MobiDB-lite"/>
    </source>
</evidence>
<comment type="caution">
    <text evidence="3">The sequence shown here is derived from an EMBL/GenBank/DDBJ whole genome shotgun (WGS) entry which is preliminary data.</text>
</comment>
<feature type="region of interest" description="Disordered" evidence="1">
    <location>
        <begin position="1"/>
        <end position="24"/>
    </location>
</feature>
<feature type="compositionally biased region" description="Gly residues" evidence="1">
    <location>
        <begin position="351"/>
        <end position="364"/>
    </location>
</feature>
<gene>
    <name evidence="3" type="ORF">BKG82_02090</name>
</gene>
<accession>A0A1S1LV75</accession>